<reference evidence="3 4" key="1">
    <citation type="submission" date="2020-03" db="EMBL/GenBank/DDBJ databases">
        <authorList>
            <consortium name="Genoscope - CEA"/>
            <person name="William W."/>
        </authorList>
    </citation>
    <scope>NUCLEOTIDE SEQUENCE [LARGE SCALE GENOMIC DNA]</scope>
    <source>
        <strain evidence="4">DSM 16959</strain>
    </source>
</reference>
<name>A0A6S6Y387_9PROT</name>
<proteinExistence type="predicted"/>
<dbReference type="InterPro" id="IPR006675">
    <property type="entry name" value="HDIG_dom"/>
</dbReference>
<dbReference type="AlphaFoldDB" id="A0A6S6Y387"/>
<dbReference type="Pfam" id="PF01966">
    <property type="entry name" value="HD"/>
    <property type="match status" value="1"/>
</dbReference>
<dbReference type="InterPro" id="IPR050798">
    <property type="entry name" value="YhaM_exoribonuc/phosphodiest"/>
</dbReference>
<dbReference type="PANTHER" id="PTHR37294">
    <property type="entry name" value="3'-5' EXORIBONUCLEASE YHAM"/>
    <property type="match status" value="1"/>
</dbReference>
<dbReference type="GO" id="GO:0016787">
    <property type="term" value="F:hydrolase activity"/>
    <property type="evidence" value="ECO:0007669"/>
    <property type="project" value="UniProtKB-KW"/>
</dbReference>
<evidence type="ECO:0000256" key="1">
    <source>
        <dbReference type="ARBA" id="ARBA00022801"/>
    </source>
</evidence>
<dbReference type="SUPFAM" id="SSF109604">
    <property type="entry name" value="HD-domain/PDEase-like"/>
    <property type="match status" value="1"/>
</dbReference>
<dbReference type="Proteomes" id="UP000515733">
    <property type="component" value="Chromosome"/>
</dbReference>
<keyword evidence="4" id="KW-1185">Reference proteome</keyword>
<dbReference type="Gene3D" id="1.10.3210.40">
    <property type="match status" value="1"/>
</dbReference>
<dbReference type="InterPro" id="IPR006674">
    <property type="entry name" value="HD_domain"/>
</dbReference>
<keyword evidence="1" id="KW-0378">Hydrolase</keyword>
<dbReference type="GO" id="GO:0031125">
    <property type="term" value="P:rRNA 3'-end processing"/>
    <property type="evidence" value="ECO:0007669"/>
    <property type="project" value="TreeGrafter"/>
</dbReference>
<dbReference type="CDD" id="cd00077">
    <property type="entry name" value="HDc"/>
    <property type="match status" value="1"/>
</dbReference>
<organism evidence="3 4">
    <name type="scientific">Denitratisoma oestradiolicum</name>
    <dbReference type="NCBI Taxonomy" id="311182"/>
    <lineage>
        <taxon>Bacteria</taxon>
        <taxon>Pseudomonadati</taxon>
        <taxon>Pseudomonadota</taxon>
        <taxon>Betaproteobacteria</taxon>
        <taxon>Nitrosomonadales</taxon>
        <taxon>Sterolibacteriaceae</taxon>
        <taxon>Denitratisoma</taxon>
    </lineage>
</organism>
<dbReference type="SMART" id="SM00471">
    <property type="entry name" value="HDc"/>
    <property type="match status" value="1"/>
</dbReference>
<accession>A0A6S6Y387</accession>
<dbReference type="PANTHER" id="PTHR37294:SF1">
    <property type="entry name" value="3'-5' EXORIBONUCLEASE YHAM"/>
    <property type="match status" value="1"/>
</dbReference>
<evidence type="ECO:0000313" key="3">
    <source>
        <dbReference type="EMBL" id="CAB1369845.1"/>
    </source>
</evidence>
<protein>
    <recommendedName>
        <fullName evidence="2">HD/PDEase domain-containing protein</fullName>
    </recommendedName>
</protein>
<evidence type="ECO:0000259" key="2">
    <source>
        <dbReference type="SMART" id="SM00471"/>
    </source>
</evidence>
<dbReference type="InterPro" id="IPR003607">
    <property type="entry name" value="HD/PDEase_dom"/>
</dbReference>
<dbReference type="EMBL" id="LR778301">
    <property type="protein sequence ID" value="CAB1369845.1"/>
    <property type="molecule type" value="Genomic_DNA"/>
</dbReference>
<dbReference type="NCBIfam" id="TIGR00277">
    <property type="entry name" value="HDIG"/>
    <property type="match status" value="1"/>
</dbReference>
<feature type="domain" description="HD/PDEase" evidence="2">
    <location>
        <begin position="171"/>
        <end position="297"/>
    </location>
</feature>
<dbReference type="RefSeq" id="WP_170228322.1">
    <property type="nucleotide sequence ID" value="NZ_LR778301.1"/>
</dbReference>
<sequence>MERSNTAVAVPQVAHSHLAYLEPDERIRGTYRIHSMQMRRRSDGANFWEVTLADRTGILVTYAWPEQLEIAYPWPRHTRVQVECLTRRFGQKQVADLRSLDPLPEMEPSQGLDLLPRPLCPRPEVLDRFVSLVQGLKNPALRGFVDHVLARDETTLNLLVVPASQVYHHAYFGGLLEHSVEVAEIALRLPYPDDTQREIALVASLFHDIGKTRTFDRSLRRTPAGNLICHDHLTLEICAPGLSWLDMVWPEGGLLLRHVWTAGHSRHGPLPQSALLHAVRLADRLSAEQAKDQAAFARSSPGQSWGRIGRETRWRASAF</sequence>
<gene>
    <name evidence="3" type="ORF">DENOEST_2680</name>
</gene>
<evidence type="ECO:0000313" key="4">
    <source>
        <dbReference type="Proteomes" id="UP000515733"/>
    </source>
</evidence>
<dbReference type="KEGG" id="doe:DENOEST_2680"/>